<proteinExistence type="inferred from homology"/>
<dbReference type="InterPro" id="IPR036318">
    <property type="entry name" value="FAD-bd_PCMH-like_sf"/>
</dbReference>
<feature type="domain" description="FAD-binding PCMH-type" evidence="6">
    <location>
        <begin position="75"/>
        <end position="246"/>
    </location>
</feature>
<dbReference type="PANTHER" id="PTHR42973:SF53">
    <property type="entry name" value="FAD-BINDING PCMH-TYPE DOMAIN-CONTAINING PROTEIN-RELATED"/>
    <property type="match status" value="1"/>
</dbReference>
<evidence type="ECO:0000256" key="2">
    <source>
        <dbReference type="ARBA" id="ARBA00022630"/>
    </source>
</evidence>
<dbReference type="AlphaFoldDB" id="A0A1E1JZQ3"/>
<evidence type="ECO:0000259" key="6">
    <source>
        <dbReference type="PROSITE" id="PS51387"/>
    </source>
</evidence>
<gene>
    <name evidence="7" type="ORF">RCO7_01588</name>
</gene>
<dbReference type="InterPro" id="IPR006094">
    <property type="entry name" value="Oxid_FAD_bind_N"/>
</dbReference>
<keyword evidence="5" id="KW-0732">Signal</keyword>
<dbReference type="PROSITE" id="PS51387">
    <property type="entry name" value="FAD_PCMH"/>
    <property type="match status" value="1"/>
</dbReference>
<name>A0A1E1JZQ3_9HELO</name>
<keyword evidence="8" id="KW-1185">Reference proteome</keyword>
<keyword evidence="2" id="KW-0285">Flavoprotein</keyword>
<keyword evidence="4" id="KW-0560">Oxidoreductase</keyword>
<accession>A0A1E1JZQ3</accession>
<dbReference type="SUPFAM" id="SSF56176">
    <property type="entry name" value="FAD-binding/transporter-associated domain-like"/>
    <property type="match status" value="1"/>
</dbReference>
<evidence type="ECO:0000313" key="8">
    <source>
        <dbReference type="Proteomes" id="UP000178129"/>
    </source>
</evidence>
<dbReference type="InterPro" id="IPR050416">
    <property type="entry name" value="FAD-linked_Oxidoreductase"/>
</dbReference>
<evidence type="ECO:0000256" key="1">
    <source>
        <dbReference type="ARBA" id="ARBA00005466"/>
    </source>
</evidence>
<evidence type="ECO:0000256" key="4">
    <source>
        <dbReference type="ARBA" id="ARBA00023002"/>
    </source>
</evidence>
<dbReference type="InParanoid" id="A0A1E1JZQ3"/>
<sequence length="519" mass="55955">MVSLLRLLVASLAGVASTAVVASAQAGVNPNSNPNAGCEALSKAFPSYRGPLVFYPDSEVYKWENSAAEFWSRVQILAPTCVFRPLTGGDVALAVRLLKDTSAPFALRSGGHMGIAGANNIDNGVLMVMSNMTSLYLSPDKTILSIGPAYRWGEVYKFLTKFGLSVPGGRLSPVGVPGLLLGGGINFYGNQRGFSADNVVEFEVVLADGSIVLANKDNNTDLFWGLKGGSSNFGLVVRFDVRTVPSKKVFAGIVTVSSENVPALLAASAKYTANITDPKSHIIPATVATTRTPVDFIAAVILFYDSETDSNPACFKPFFDIPAISNTMAFKTVADFADETGTSVVPNINNIFASGTIVGKNYDELLKGIQITNEVFYSRLPLLYAQVPESEIQVVQLDWQPFGKLWIEASAKTGGNALGLDCSKIYVAYAEVVEWKSSQYDTICREWTKDTTDAIKNATIAAGFYDPWHYMGDSASFQVENFYDGYGQASKDKLLAISRKYDQSRLFQTLMPGGFKLGA</sequence>
<organism evidence="7 8">
    <name type="scientific">Rhynchosporium graminicola</name>
    <dbReference type="NCBI Taxonomy" id="2792576"/>
    <lineage>
        <taxon>Eukaryota</taxon>
        <taxon>Fungi</taxon>
        <taxon>Dikarya</taxon>
        <taxon>Ascomycota</taxon>
        <taxon>Pezizomycotina</taxon>
        <taxon>Leotiomycetes</taxon>
        <taxon>Helotiales</taxon>
        <taxon>Ploettnerulaceae</taxon>
        <taxon>Rhynchosporium</taxon>
    </lineage>
</organism>
<dbReference type="Proteomes" id="UP000178129">
    <property type="component" value="Unassembled WGS sequence"/>
</dbReference>
<dbReference type="GO" id="GO:0071949">
    <property type="term" value="F:FAD binding"/>
    <property type="evidence" value="ECO:0007669"/>
    <property type="project" value="InterPro"/>
</dbReference>
<evidence type="ECO:0000256" key="3">
    <source>
        <dbReference type="ARBA" id="ARBA00022827"/>
    </source>
</evidence>
<dbReference type="InterPro" id="IPR016169">
    <property type="entry name" value="FAD-bd_PCMH_sub2"/>
</dbReference>
<dbReference type="Pfam" id="PF01565">
    <property type="entry name" value="FAD_binding_4"/>
    <property type="match status" value="1"/>
</dbReference>
<dbReference type="STRING" id="914237.A0A1E1JZQ3"/>
<reference evidence="8" key="1">
    <citation type="submission" date="2016-03" db="EMBL/GenBank/DDBJ databases">
        <authorList>
            <person name="Ploux O."/>
        </authorList>
    </citation>
    <scope>NUCLEOTIDE SEQUENCE [LARGE SCALE GENOMIC DNA]</scope>
    <source>
        <strain evidence="8">UK7</strain>
    </source>
</reference>
<evidence type="ECO:0000256" key="5">
    <source>
        <dbReference type="SAM" id="SignalP"/>
    </source>
</evidence>
<feature type="signal peptide" evidence="5">
    <location>
        <begin position="1"/>
        <end position="18"/>
    </location>
</feature>
<dbReference type="EMBL" id="FJUW01000004">
    <property type="protein sequence ID" value="CZS91357.1"/>
    <property type="molecule type" value="Genomic_DNA"/>
</dbReference>
<comment type="similarity">
    <text evidence="1">Belongs to the oxygen-dependent FAD-linked oxidoreductase family.</text>
</comment>
<dbReference type="Gene3D" id="3.30.465.10">
    <property type="match status" value="1"/>
</dbReference>
<protein>
    <submittedName>
        <fullName evidence="7">Related to 6-HYDROXY-D-NICOTINE OXIDASE</fullName>
    </submittedName>
</protein>
<dbReference type="GO" id="GO:0016491">
    <property type="term" value="F:oxidoreductase activity"/>
    <property type="evidence" value="ECO:0007669"/>
    <property type="project" value="UniProtKB-KW"/>
</dbReference>
<feature type="chain" id="PRO_5009445417" evidence="5">
    <location>
        <begin position="19"/>
        <end position="519"/>
    </location>
</feature>
<keyword evidence="3" id="KW-0274">FAD</keyword>
<dbReference type="InterPro" id="IPR016166">
    <property type="entry name" value="FAD-bd_PCMH"/>
</dbReference>
<evidence type="ECO:0000313" key="7">
    <source>
        <dbReference type="EMBL" id="CZS91357.1"/>
    </source>
</evidence>
<comment type="caution">
    <text evidence="7">The sequence shown here is derived from an EMBL/GenBank/DDBJ whole genome shotgun (WGS) entry which is preliminary data.</text>
</comment>
<dbReference type="PANTHER" id="PTHR42973">
    <property type="entry name" value="BINDING OXIDOREDUCTASE, PUTATIVE (AFU_ORTHOLOGUE AFUA_1G17690)-RELATED"/>
    <property type="match status" value="1"/>
</dbReference>